<dbReference type="eggNOG" id="ENOG502ZMUX">
    <property type="taxonomic scope" value="Bacteria"/>
</dbReference>
<keyword evidence="1" id="KW-0732">Signal</keyword>
<name>K9GXL3_9PROT</name>
<dbReference type="OrthoDB" id="7872412at2"/>
<evidence type="ECO:0000313" key="3">
    <source>
        <dbReference type="Proteomes" id="UP000009881"/>
    </source>
</evidence>
<reference evidence="2 3" key="1">
    <citation type="journal article" date="2013" name="Genome Announc.">
        <title>Draft Genome Sequence of an Alphaproteobacterium, Caenispirillum salinarum AK4(T), Isolated from a Solar Saltern.</title>
        <authorList>
            <person name="Khatri I."/>
            <person name="Singh A."/>
            <person name="Korpole S."/>
            <person name="Pinnaka A.K."/>
            <person name="Subramanian S."/>
        </authorList>
    </citation>
    <scope>NUCLEOTIDE SEQUENCE [LARGE SCALE GENOMIC DNA]</scope>
    <source>
        <strain evidence="2 3">AK4</strain>
    </source>
</reference>
<dbReference type="RefSeq" id="WP_009540155.1">
    <property type="nucleotide sequence ID" value="NZ_ANHY01000007.1"/>
</dbReference>
<evidence type="ECO:0000256" key="1">
    <source>
        <dbReference type="SAM" id="SignalP"/>
    </source>
</evidence>
<comment type="caution">
    <text evidence="2">The sequence shown here is derived from an EMBL/GenBank/DDBJ whole genome shotgun (WGS) entry which is preliminary data.</text>
</comment>
<proteinExistence type="predicted"/>
<organism evidence="2 3">
    <name type="scientific">Caenispirillum salinarum AK4</name>
    <dbReference type="NCBI Taxonomy" id="1238182"/>
    <lineage>
        <taxon>Bacteria</taxon>
        <taxon>Pseudomonadati</taxon>
        <taxon>Pseudomonadota</taxon>
        <taxon>Alphaproteobacteria</taxon>
        <taxon>Rhodospirillales</taxon>
        <taxon>Novispirillaceae</taxon>
        <taxon>Caenispirillum</taxon>
    </lineage>
</organism>
<feature type="signal peptide" evidence="1">
    <location>
        <begin position="1"/>
        <end position="25"/>
    </location>
</feature>
<keyword evidence="3" id="KW-1185">Reference proteome</keyword>
<dbReference type="Proteomes" id="UP000009881">
    <property type="component" value="Unassembled WGS sequence"/>
</dbReference>
<dbReference type="AlphaFoldDB" id="K9GXL3"/>
<evidence type="ECO:0000313" key="2">
    <source>
        <dbReference type="EMBL" id="EKV30710.1"/>
    </source>
</evidence>
<sequence>MKRFAAMTAAASMTAAAMTAAPALAQDDMAEADRAAEEMMAEIYVYDTVDYKTPSQIIANLLDRGYTNIEEFDVEWGSYEVEAVPPGGTDEMEIEIDPVTGAITDIDENWF</sequence>
<feature type="chain" id="PRO_5003931355" evidence="1">
    <location>
        <begin position="26"/>
        <end position="111"/>
    </location>
</feature>
<gene>
    <name evidence="2" type="ORF">C882_4047</name>
</gene>
<dbReference type="EMBL" id="ANHY01000007">
    <property type="protein sequence ID" value="EKV30710.1"/>
    <property type="molecule type" value="Genomic_DNA"/>
</dbReference>
<accession>K9GXL3</accession>
<protein>
    <submittedName>
        <fullName evidence="2">Uncharacterized protein</fullName>
    </submittedName>
</protein>
<dbReference type="STRING" id="1238182.C882_4047"/>